<organism evidence="2 3">
    <name type="scientific">Botryotinia convoluta</name>
    <dbReference type="NCBI Taxonomy" id="54673"/>
    <lineage>
        <taxon>Eukaryota</taxon>
        <taxon>Fungi</taxon>
        <taxon>Dikarya</taxon>
        <taxon>Ascomycota</taxon>
        <taxon>Pezizomycotina</taxon>
        <taxon>Leotiomycetes</taxon>
        <taxon>Helotiales</taxon>
        <taxon>Sclerotiniaceae</taxon>
        <taxon>Botryotinia</taxon>
    </lineage>
</organism>
<proteinExistence type="predicted"/>
<dbReference type="OrthoDB" id="1939479at2759"/>
<keyword evidence="3" id="KW-1185">Reference proteome</keyword>
<comment type="caution">
    <text evidence="2">The sequence shown here is derived from an EMBL/GenBank/DDBJ whole genome shotgun (WGS) entry which is preliminary data.</text>
</comment>
<reference evidence="2 3" key="1">
    <citation type="submission" date="2017-12" db="EMBL/GenBank/DDBJ databases">
        <title>Comparative genomics of Botrytis spp.</title>
        <authorList>
            <person name="Valero-Jimenez C.A."/>
            <person name="Tapia P."/>
            <person name="Veloso J."/>
            <person name="Silva-Moreno E."/>
            <person name="Staats M."/>
            <person name="Valdes J.H."/>
            <person name="Van Kan J.A.L."/>
        </authorList>
    </citation>
    <scope>NUCLEOTIDE SEQUENCE [LARGE SCALE GENOMIC DNA]</scope>
    <source>
        <strain evidence="2 3">MUCL11595</strain>
    </source>
</reference>
<feature type="region of interest" description="Disordered" evidence="1">
    <location>
        <begin position="56"/>
        <end position="76"/>
    </location>
</feature>
<gene>
    <name evidence="2" type="ORF">BCON_0102g00270</name>
</gene>
<dbReference type="InterPro" id="IPR038765">
    <property type="entry name" value="Papain-like_cys_pep_sf"/>
</dbReference>
<dbReference type="EMBL" id="PQXN01000102">
    <property type="protein sequence ID" value="TGO54770.1"/>
    <property type="molecule type" value="Genomic_DNA"/>
</dbReference>
<dbReference type="SUPFAM" id="SSF54001">
    <property type="entry name" value="Cysteine proteinases"/>
    <property type="match status" value="1"/>
</dbReference>
<dbReference type="Proteomes" id="UP000297527">
    <property type="component" value="Unassembled WGS sequence"/>
</dbReference>
<evidence type="ECO:0008006" key="4">
    <source>
        <dbReference type="Google" id="ProtNLM"/>
    </source>
</evidence>
<dbReference type="Gene3D" id="3.40.395.10">
    <property type="entry name" value="Adenoviral Proteinase, Chain A"/>
    <property type="match status" value="1"/>
</dbReference>
<name>A0A4Z1I7G5_9HELO</name>
<feature type="region of interest" description="Disordered" evidence="1">
    <location>
        <begin position="1"/>
        <end position="28"/>
    </location>
</feature>
<accession>A0A4Z1I7G5</accession>
<dbReference type="AlphaFoldDB" id="A0A4Z1I7G5"/>
<evidence type="ECO:0000313" key="3">
    <source>
        <dbReference type="Proteomes" id="UP000297527"/>
    </source>
</evidence>
<protein>
    <recommendedName>
        <fullName evidence="4">Ubiquitin-like protease family profile domain-containing protein</fullName>
    </recommendedName>
</protein>
<evidence type="ECO:0000256" key="1">
    <source>
        <dbReference type="SAM" id="MobiDB-lite"/>
    </source>
</evidence>
<feature type="compositionally biased region" description="Polar residues" evidence="1">
    <location>
        <begin position="17"/>
        <end position="27"/>
    </location>
</feature>
<evidence type="ECO:0000313" key="2">
    <source>
        <dbReference type="EMBL" id="TGO54770.1"/>
    </source>
</evidence>
<sequence length="508" mass="57938">MSSDDDLPARNAPFHDPQTTSTHSISRQGRAKMFHPLPGQLIKDCQRQWSDSLTRSQKYHEATSANSVPGATEIPVPSMKIVARTPRPSESNVGTGTKLSDRDVSFSLAPGNGMLKISVDAMTEFICDYANRWHSTLPSSDPSRVTPNRYLPGTVPMFAYWSTYFHEVMEQGPKHAAAELTKRFSREEFWQLRYLFFLVQTGSEERDLFGHIAVCAISPEAKTVDYLCSADDDGLIRGKGAQCVENFLAMLTRYLGDEPPLSQRFNPCDWKLRTGRSELQDEEEPDCGIYTICNIMCLAFGWELSYGARRGQEIKNCRIRICSTLHVSGFRGFNPAKGADNTFYYPLNNLPSPNSLIDSFVRILYFPGLMINETLIAEVRRRSPMYYGCPDKETLYAHCDRNKRFYPNFDKVGISGRLVPFAKFLSWVERYDLAREKDVTPFPKPYLPNGSNGSKDWIPPDAHWPTPRLCEWIQYKVQVHDMWISDLVYDTYRLQDTSSKAQRAKPLC</sequence>